<dbReference type="InterPro" id="IPR051617">
    <property type="entry name" value="UNC-93-like_regulator"/>
</dbReference>
<comment type="similarity">
    <text evidence="2">Belongs to the unc-93 family.</text>
</comment>
<proteinExistence type="inferred from homology"/>
<evidence type="ECO:0000256" key="4">
    <source>
        <dbReference type="ARBA" id="ARBA00022989"/>
    </source>
</evidence>
<evidence type="ECO:0000256" key="6">
    <source>
        <dbReference type="ARBA" id="ARBA00023180"/>
    </source>
</evidence>
<feature type="transmembrane region" description="Helical" evidence="9">
    <location>
        <begin position="183"/>
        <end position="203"/>
    </location>
</feature>
<dbReference type="FunCoup" id="E4WTL5">
    <property type="interactions" value="4"/>
</dbReference>
<evidence type="ECO:0000313" key="10">
    <source>
        <dbReference type="EMBL" id="CBY07106.1"/>
    </source>
</evidence>
<keyword evidence="4 9" id="KW-1133">Transmembrane helix</keyword>
<feature type="transmembrane region" description="Helical" evidence="9">
    <location>
        <begin position="314"/>
        <end position="332"/>
    </location>
</feature>
<feature type="transmembrane region" description="Helical" evidence="9">
    <location>
        <begin position="281"/>
        <end position="302"/>
    </location>
</feature>
<evidence type="ECO:0000256" key="2">
    <source>
        <dbReference type="ARBA" id="ARBA00009172"/>
    </source>
</evidence>
<evidence type="ECO:0000256" key="5">
    <source>
        <dbReference type="ARBA" id="ARBA00023136"/>
    </source>
</evidence>
<dbReference type="Pfam" id="PF05978">
    <property type="entry name" value="UNC-93"/>
    <property type="match status" value="1"/>
</dbReference>
<evidence type="ECO:0000313" key="11">
    <source>
        <dbReference type="Proteomes" id="UP000001307"/>
    </source>
</evidence>
<dbReference type="AlphaFoldDB" id="E4WTL5"/>
<evidence type="ECO:0000256" key="9">
    <source>
        <dbReference type="SAM" id="Phobius"/>
    </source>
</evidence>
<comment type="subcellular location">
    <subcellularLocation>
        <location evidence="1">Membrane</location>
        <topology evidence="1">Multi-pass membrane protein</topology>
    </subcellularLocation>
</comment>
<keyword evidence="5 9" id="KW-0472">Membrane</keyword>
<evidence type="ECO:0000256" key="7">
    <source>
        <dbReference type="ARBA" id="ARBA00040302"/>
    </source>
</evidence>
<dbReference type="EMBL" id="FN653016">
    <property type="protein sequence ID" value="CBY07106.1"/>
    <property type="molecule type" value="Genomic_DNA"/>
</dbReference>
<dbReference type="Proteomes" id="UP000001307">
    <property type="component" value="Unassembled WGS sequence"/>
</dbReference>
<feature type="transmembrane region" description="Helical" evidence="9">
    <location>
        <begin position="112"/>
        <end position="130"/>
    </location>
</feature>
<dbReference type="InParanoid" id="E4WTL5"/>
<reference evidence="10" key="1">
    <citation type="journal article" date="2010" name="Science">
        <title>Plasticity of animal genome architecture unmasked by rapid evolution of a pelagic tunicate.</title>
        <authorList>
            <person name="Denoeud F."/>
            <person name="Henriet S."/>
            <person name="Mungpakdee S."/>
            <person name="Aury J.M."/>
            <person name="Da Silva C."/>
            <person name="Brinkmann H."/>
            <person name="Mikhaleva J."/>
            <person name="Olsen L.C."/>
            <person name="Jubin C."/>
            <person name="Canestro C."/>
            <person name="Bouquet J.M."/>
            <person name="Danks G."/>
            <person name="Poulain J."/>
            <person name="Campsteijn C."/>
            <person name="Adamski M."/>
            <person name="Cross I."/>
            <person name="Yadetie F."/>
            <person name="Muffato M."/>
            <person name="Louis A."/>
            <person name="Butcher S."/>
            <person name="Tsagkogeorga G."/>
            <person name="Konrad A."/>
            <person name="Singh S."/>
            <person name="Jensen M.F."/>
            <person name="Cong E.H."/>
            <person name="Eikeseth-Otteraa H."/>
            <person name="Noel B."/>
            <person name="Anthouard V."/>
            <person name="Porcel B.M."/>
            <person name="Kachouri-Lafond R."/>
            <person name="Nishino A."/>
            <person name="Ugolini M."/>
            <person name="Chourrout P."/>
            <person name="Nishida H."/>
            <person name="Aasland R."/>
            <person name="Huzurbazar S."/>
            <person name="Westhof E."/>
            <person name="Delsuc F."/>
            <person name="Lehrach H."/>
            <person name="Reinhardt R."/>
            <person name="Weissenbach J."/>
            <person name="Roy S.W."/>
            <person name="Artiguenave F."/>
            <person name="Postlethwait J.H."/>
            <person name="Manak J.R."/>
            <person name="Thompson E.M."/>
            <person name="Jaillon O."/>
            <person name="Du Pasquier L."/>
            <person name="Boudinot P."/>
            <person name="Liberles D.A."/>
            <person name="Volff J.N."/>
            <person name="Philippe H."/>
            <person name="Lenhard B."/>
            <person name="Roest Crollius H."/>
            <person name="Wincker P."/>
            <person name="Chourrout D."/>
        </authorList>
    </citation>
    <scope>NUCLEOTIDE SEQUENCE [LARGE SCALE GENOMIC DNA]</scope>
</reference>
<dbReference type="Gene3D" id="1.20.1250.20">
    <property type="entry name" value="MFS general substrate transporter like domains"/>
    <property type="match status" value="1"/>
</dbReference>
<dbReference type="PANTHER" id="PTHR23294:SF0">
    <property type="entry name" value="UNC93-LIKE PROTEIN MFSD11"/>
    <property type="match status" value="1"/>
</dbReference>
<dbReference type="InterPro" id="IPR010291">
    <property type="entry name" value="Ion_channel_UNC-93"/>
</dbReference>
<evidence type="ECO:0000256" key="8">
    <source>
        <dbReference type="ARBA" id="ARBA00041910"/>
    </source>
</evidence>
<organism evidence="10">
    <name type="scientific">Oikopleura dioica</name>
    <name type="common">Tunicate</name>
    <dbReference type="NCBI Taxonomy" id="34765"/>
    <lineage>
        <taxon>Eukaryota</taxon>
        <taxon>Metazoa</taxon>
        <taxon>Chordata</taxon>
        <taxon>Tunicata</taxon>
        <taxon>Appendicularia</taxon>
        <taxon>Copelata</taxon>
        <taxon>Oikopleuridae</taxon>
        <taxon>Oikopleura</taxon>
    </lineage>
</organism>
<dbReference type="SUPFAM" id="SSF103473">
    <property type="entry name" value="MFS general substrate transporter"/>
    <property type="match status" value="1"/>
</dbReference>
<keyword evidence="6" id="KW-0325">Glycoprotein</keyword>
<evidence type="ECO:0000256" key="1">
    <source>
        <dbReference type="ARBA" id="ARBA00004141"/>
    </source>
</evidence>
<keyword evidence="11" id="KW-1185">Reference proteome</keyword>
<dbReference type="InterPro" id="IPR036259">
    <property type="entry name" value="MFS_trans_sf"/>
</dbReference>
<protein>
    <recommendedName>
        <fullName evidence="7">UNC93-like protein MFSD11</fullName>
    </recommendedName>
    <alternativeName>
        <fullName evidence="8">Major facilitator superfamily domain-containing protein 11</fullName>
    </alternativeName>
</protein>
<feature type="transmembrane region" description="Helical" evidence="9">
    <location>
        <begin position="244"/>
        <end position="261"/>
    </location>
</feature>
<evidence type="ECO:0000256" key="3">
    <source>
        <dbReference type="ARBA" id="ARBA00022692"/>
    </source>
</evidence>
<gene>
    <name evidence="10" type="ORF">GSOID_T00006192001</name>
</gene>
<dbReference type="OrthoDB" id="196103at2759"/>
<feature type="transmembrane region" description="Helical" evidence="9">
    <location>
        <begin position="151"/>
        <end position="171"/>
    </location>
</feature>
<accession>E4WTL5</accession>
<dbReference type="PANTHER" id="PTHR23294">
    <property type="entry name" value="ET TRANSLATION PRODUCT-RELATED"/>
    <property type="match status" value="1"/>
</dbReference>
<keyword evidence="3 9" id="KW-0812">Transmembrane</keyword>
<feature type="transmembrane region" description="Helical" evidence="9">
    <location>
        <begin position="61"/>
        <end position="82"/>
    </location>
</feature>
<sequence length="406" mass="44788">MAGKYIIDSLKLETVETLVIDETFLNFNNSNWPNSESNLTFEEQNSIIKKSFVDQKFGDGYISLSIVYIVFCISNFVAPGVVSVVGHKTTMFFAAASYLLYILSYLSPTPGFIYTASALNGLGAAFLWTAQGDFLHHQSGTEKLMARNTGIFWCIFQCSLLCGNIYIIFAWKGKKYVDTEMRTQIFTIFAILGAAGCGLLLTLKSQLCGLENRFKTKNEIESSKIRDFLNSVKNSFKLLFTKKMLFFAPLILFDGFFLGFYTGVYPTTVGNSKNLENASAAVGLCGLMTGVGGIIGGGIFVFGSKLLNRFSRVAIIFGNSILMITAMLLTLFNHPFSANIAATEEKPKVFGEVKRALVLFISFANGFCDAVYKNVIFSSITEGFEGQTSYAFALRQTPDHAQFAFS</sequence>
<dbReference type="GO" id="GO:0016020">
    <property type="term" value="C:membrane"/>
    <property type="evidence" value="ECO:0007669"/>
    <property type="project" value="UniProtKB-SubCell"/>
</dbReference>
<name>E4WTL5_OIKDI</name>